<dbReference type="AlphaFoldDB" id="A0A1S7RH07"/>
<protein>
    <submittedName>
        <fullName evidence="1">Uncharacterized protein</fullName>
    </submittedName>
</protein>
<proteinExistence type="predicted"/>
<dbReference type="RefSeq" id="WP_080820496.1">
    <property type="nucleotide sequence ID" value="NZ_LT009749.1"/>
</dbReference>
<gene>
    <name evidence="1" type="ORF">AGR7C_Lc160030</name>
</gene>
<organism evidence="1 2">
    <name type="scientific">Agrobacterium deltaense Zutra 3/1</name>
    <dbReference type="NCBI Taxonomy" id="1183427"/>
    <lineage>
        <taxon>Bacteria</taxon>
        <taxon>Pseudomonadati</taxon>
        <taxon>Pseudomonadota</taxon>
        <taxon>Alphaproteobacteria</taxon>
        <taxon>Hyphomicrobiales</taxon>
        <taxon>Rhizobiaceae</taxon>
        <taxon>Rhizobium/Agrobacterium group</taxon>
        <taxon>Agrobacterium</taxon>
    </lineage>
</organism>
<evidence type="ECO:0000313" key="2">
    <source>
        <dbReference type="Proteomes" id="UP000191987"/>
    </source>
</evidence>
<dbReference type="Proteomes" id="UP000191987">
    <property type="component" value="Unassembled WGS sequence"/>
</dbReference>
<dbReference type="EMBL" id="FBWG01000034">
    <property type="protein sequence ID" value="CUX52127.1"/>
    <property type="molecule type" value="Genomic_DNA"/>
</dbReference>
<accession>A0A1S7RH07</accession>
<evidence type="ECO:0000313" key="1">
    <source>
        <dbReference type="EMBL" id="CUX52127.1"/>
    </source>
</evidence>
<sequence>MTTNGQSEQKLPAAAPGGADIAAAIHLVRDIVLQSALDCSCRDRVHEALRELEDFERQRNIVKLLAAAREERRKIALLTEMLCDFAEDDTVDEGVVETASLMFLDIAAAAQEGSRILRDALSLKKDE</sequence>
<reference evidence="1 2" key="1">
    <citation type="submission" date="2016-01" db="EMBL/GenBank/DDBJ databases">
        <authorList>
            <person name="Oliw E.H."/>
        </authorList>
    </citation>
    <scope>NUCLEOTIDE SEQUENCE [LARGE SCALE GENOMIC DNA]</scope>
    <source>
        <strain evidence="1 2">Zutra 3-1</strain>
    </source>
</reference>
<name>A0A1S7RH07_9HYPH</name>